<sequence length="80" mass="8251">MRYCIFCGVKIPGDAKFCQECGKEQPEAARSTAADVPDEGIAESAGGLFASPKAKIIAGVGAFVVLIAVFTGTMILVNAK</sequence>
<reference evidence="3 4" key="1">
    <citation type="submission" date="2019-03" db="EMBL/GenBank/DDBJ databases">
        <title>Genomic Encyclopedia of Type Strains, Phase IV (KMG-IV): sequencing the most valuable type-strain genomes for metagenomic binning, comparative biology and taxonomic classification.</title>
        <authorList>
            <person name="Goeker M."/>
        </authorList>
    </citation>
    <scope>NUCLEOTIDE SEQUENCE [LARGE SCALE GENOMIC DNA]</scope>
    <source>
        <strain evidence="3 4">DSM 15969</strain>
    </source>
</reference>
<keyword evidence="1" id="KW-0472">Membrane</keyword>
<organism evidence="3 4">
    <name type="scientific">Anaerospora hongkongensis</name>
    <dbReference type="NCBI Taxonomy" id="244830"/>
    <lineage>
        <taxon>Bacteria</taxon>
        <taxon>Bacillati</taxon>
        <taxon>Bacillota</taxon>
        <taxon>Negativicutes</taxon>
        <taxon>Selenomonadales</taxon>
        <taxon>Sporomusaceae</taxon>
        <taxon>Anaerospora</taxon>
    </lineage>
</organism>
<gene>
    <name evidence="3" type="ORF">EV210_1024</name>
</gene>
<protein>
    <recommendedName>
        <fullName evidence="2">Zinc-ribbon domain-containing protein</fullName>
    </recommendedName>
</protein>
<dbReference type="AlphaFoldDB" id="A0A4R1QAB7"/>
<evidence type="ECO:0000313" key="3">
    <source>
        <dbReference type="EMBL" id="TCL39102.1"/>
    </source>
</evidence>
<keyword evidence="1" id="KW-0812">Transmembrane</keyword>
<name>A0A4R1QAB7_9FIRM</name>
<dbReference type="Proteomes" id="UP000295063">
    <property type="component" value="Unassembled WGS sequence"/>
</dbReference>
<feature type="transmembrane region" description="Helical" evidence="1">
    <location>
        <begin position="56"/>
        <end position="77"/>
    </location>
</feature>
<comment type="caution">
    <text evidence="3">The sequence shown here is derived from an EMBL/GenBank/DDBJ whole genome shotgun (WGS) entry which is preliminary data.</text>
</comment>
<keyword evidence="1" id="KW-1133">Transmembrane helix</keyword>
<evidence type="ECO:0000256" key="1">
    <source>
        <dbReference type="SAM" id="Phobius"/>
    </source>
</evidence>
<proteinExistence type="predicted"/>
<dbReference type="OrthoDB" id="1664704at2"/>
<dbReference type="EMBL" id="SLUI01000002">
    <property type="protein sequence ID" value="TCL39102.1"/>
    <property type="molecule type" value="Genomic_DNA"/>
</dbReference>
<dbReference type="RefSeq" id="WP_132075128.1">
    <property type="nucleotide sequence ID" value="NZ_DAMAKO010000005.1"/>
</dbReference>
<accession>A0A4R1QAB7</accession>
<evidence type="ECO:0000259" key="2">
    <source>
        <dbReference type="Pfam" id="PF13240"/>
    </source>
</evidence>
<keyword evidence="4" id="KW-1185">Reference proteome</keyword>
<evidence type="ECO:0000313" key="4">
    <source>
        <dbReference type="Proteomes" id="UP000295063"/>
    </source>
</evidence>
<feature type="domain" description="Zinc-ribbon" evidence="2">
    <location>
        <begin position="3"/>
        <end position="24"/>
    </location>
</feature>
<dbReference type="InterPro" id="IPR026870">
    <property type="entry name" value="Zinc_ribbon_dom"/>
</dbReference>
<dbReference type="Pfam" id="PF13240">
    <property type="entry name" value="Zn_Ribbon_1"/>
    <property type="match status" value="1"/>
</dbReference>